<comment type="pathway">
    <text evidence="2 8">Amino-acid biosynthesis; L-tryptophan biosynthesis; L-tryptophan from chorismate: step 4/5.</text>
</comment>
<evidence type="ECO:0000256" key="4">
    <source>
        <dbReference type="ARBA" id="ARBA00022793"/>
    </source>
</evidence>
<dbReference type="GO" id="GO:0004640">
    <property type="term" value="F:phosphoribosylanthranilate isomerase activity"/>
    <property type="evidence" value="ECO:0007669"/>
    <property type="project" value="TreeGrafter"/>
</dbReference>
<dbReference type="OrthoDB" id="9804217at2"/>
<keyword evidence="11" id="KW-1185">Reference proteome</keyword>
<evidence type="ECO:0000313" key="10">
    <source>
        <dbReference type="EMBL" id="PAP76623.1"/>
    </source>
</evidence>
<comment type="similarity">
    <text evidence="8">Belongs to the TrpC family.</text>
</comment>
<evidence type="ECO:0000313" key="11">
    <source>
        <dbReference type="Proteomes" id="UP000216339"/>
    </source>
</evidence>
<dbReference type="AlphaFoldDB" id="A0A271IZI3"/>
<dbReference type="InterPro" id="IPR045186">
    <property type="entry name" value="Indole-3-glycerol_P_synth"/>
</dbReference>
<dbReference type="InterPro" id="IPR013785">
    <property type="entry name" value="Aldolase_TIM"/>
</dbReference>
<keyword evidence="5 8" id="KW-0822">Tryptophan biosynthesis</keyword>
<name>A0A271IZI3_9BACT</name>
<dbReference type="EC" id="4.1.1.48" evidence="8"/>
<feature type="domain" description="Indole-3-glycerol phosphate synthase" evidence="9">
    <location>
        <begin position="5"/>
        <end position="256"/>
    </location>
</feature>
<keyword evidence="7 8" id="KW-0456">Lyase</keyword>
<evidence type="ECO:0000256" key="6">
    <source>
        <dbReference type="ARBA" id="ARBA00023141"/>
    </source>
</evidence>
<evidence type="ECO:0000256" key="8">
    <source>
        <dbReference type="HAMAP-Rule" id="MF_00134"/>
    </source>
</evidence>
<dbReference type="InterPro" id="IPR013798">
    <property type="entry name" value="Indole-3-glycerol_P_synth_dom"/>
</dbReference>
<sequence length="274" mass="29540">MATILDTILDDTRRLVAERKAVTPAAALERRPAFHAPTLSLARALRRPDGPAYIAECKRASPSEGVIRAEYDPAIVARQYKQAAAAALSVLTEPTHFQGSLDHLAAVRHAVDLPLLRKDFVVDAYQLVEARAYGADAVLLIAAALDPAHLGDLLDAARDLDLGVLVEVHDDAEVEALDLDRVDVLGVNSRDLKTFEVDLGRAERIFARLPERIVRVAESGIRDAEAAARLRRAGADAFLVGTHFMRQPDPGRALAALRRETAVALAGQPLPAAP</sequence>
<dbReference type="InterPro" id="IPR011060">
    <property type="entry name" value="RibuloseP-bd_barrel"/>
</dbReference>
<accession>A0A271IZI3</accession>
<dbReference type="UniPathway" id="UPA00035">
    <property type="reaction ID" value="UER00043"/>
</dbReference>
<evidence type="ECO:0000256" key="2">
    <source>
        <dbReference type="ARBA" id="ARBA00004696"/>
    </source>
</evidence>
<keyword evidence="4 8" id="KW-0210">Decarboxylase</keyword>
<comment type="catalytic activity">
    <reaction evidence="1 8">
        <text>1-(2-carboxyphenylamino)-1-deoxy-D-ribulose 5-phosphate + H(+) = (1S,2R)-1-C-(indol-3-yl)glycerol 3-phosphate + CO2 + H2O</text>
        <dbReference type="Rhea" id="RHEA:23476"/>
        <dbReference type="ChEBI" id="CHEBI:15377"/>
        <dbReference type="ChEBI" id="CHEBI:15378"/>
        <dbReference type="ChEBI" id="CHEBI:16526"/>
        <dbReference type="ChEBI" id="CHEBI:58613"/>
        <dbReference type="ChEBI" id="CHEBI:58866"/>
        <dbReference type="EC" id="4.1.1.48"/>
    </reaction>
</comment>
<keyword evidence="6 8" id="KW-0057">Aromatic amino acid biosynthesis</keyword>
<dbReference type="InterPro" id="IPR001468">
    <property type="entry name" value="Indole-3-GlycerolPSynthase_CS"/>
</dbReference>
<evidence type="ECO:0000256" key="1">
    <source>
        <dbReference type="ARBA" id="ARBA00001633"/>
    </source>
</evidence>
<dbReference type="NCBIfam" id="NF001377">
    <property type="entry name" value="PRK00278.2-4"/>
    <property type="match status" value="1"/>
</dbReference>
<dbReference type="GO" id="GO:0004425">
    <property type="term" value="F:indole-3-glycerol-phosphate synthase activity"/>
    <property type="evidence" value="ECO:0007669"/>
    <property type="project" value="UniProtKB-UniRule"/>
</dbReference>
<dbReference type="GO" id="GO:0000162">
    <property type="term" value="P:L-tryptophan biosynthetic process"/>
    <property type="evidence" value="ECO:0007669"/>
    <property type="project" value="UniProtKB-UniRule"/>
</dbReference>
<comment type="caution">
    <text evidence="10">The sequence shown here is derived from an EMBL/GenBank/DDBJ whole genome shotgun (WGS) entry which is preliminary data.</text>
</comment>
<keyword evidence="3 8" id="KW-0028">Amino-acid biosynthesis</keyword>
<dbReference type="PROSITE" id="PS00614">
    <property type="entry name" value="IGPS"/>
    <property type="match status" value="1"/>
</dbReference>
<dbReference type="EMBL" id="MQWD01000001">
    <property type="protein sequence ID" value="PAP76623.1"/>
    <property type="molecule type" value="Genomic_DNA"/>
</dbReference>
<proteinExistence type="inferred from homology"/>
<evidence type="ECO:0000256" key="5">
    <source>
        <dbReference type="ARBA" id="ARBA00022822"/>
    </source>
</evidence>
<dbReference type="FunFam" id="3.20.20.70:FF:000024">
    <property type="entry name" value="Indole-3-glycerol phosphate synthase"/>
    <property type="match status" value="1"/>
</dbReference>
<protein>
    <recommendedName>
        <fullName evidence="8">Indole-3-glycerol phosphate synthase</fullName>
        <shortName evidence="8">IGPS</shortName>
        <ecNumber evidence="8">4.1.1.48</ecNumber>
    </recommendedName>
</protein>
<dbReference type="HAMAP" id="MF_00134_B">
    <property type="entry name" value="IGPS_B"/>
    <property type="match status" value="1"/>
</dbReference>
<dbReference type="PANTHER" id="PTHR22854:SF2">
    <property type="entry name" value="INDOLE-3-GLYCEROL-PHOSPHATE SYNTHASE"/>
    <property type="match status" value="1"/>
</dbReference>
<evidence type="ECO:0000256" key="7">
    <source>
        <dbReference type="ARBA" id="ARBA00023239"/>
    </source>
</evidence>
<evidence type="ECO:0000259" key="9">
    <source>
        <dbReference type="Pfam" id="PF00218"/>
    </source>
</evidence>
<dbReference type="Pfam" id="PF00218">
    <property type="entry name" value="IGPS"/>
    <property type="match status" value="1"/>
</dbReference>
<gene>
    <name evidence="8" type="primary">trpC</name>
    <name evidence="10" type="ORF">BSZ37_09295</name>
</gene>
<dbReference type="PANTHER" id="PTHR22854">
    <property type="entry name" value="TRYPTOPHAN BIOSYNTHESIS PROTEIN"/>
    <property type="match status" value="1"/>
</dbReference>
<dbReference type="CDD" id="cd00331">
    <property type="entry name" value="IGPS"/>
    <property type="match status" value="1"/>
</dbReference>
<reference evidence="10 11" key="1">
    <citation type="submission" date="2016-11" db="EMBL/GenBank/DDBJ databases">
        <title>Study of marine rhodopsin-containing bacteria.</title>
        <authorList>
            <person name="Yoshizawa S."/>
            <person name="Kumagai Y."/>
            <person name="Kogure K."/>
        </authorList>
    </citation>
    <scope>NUCLEOTIDE SEQUENCE [LARGE SCALE GENOMIC DNA]</scope>
    <source>
        <strain evidence="10 11">SAORIC-28</strain>
    </source>
</reference>
<dbReference type="Gene3D" id="3.20.20.70">
    <property type="entry name" value="Aldolase class I"/>
    <property type="match status" value="1"/>
</dbReference>
<dbReference type="Proteomes" id="UP000216339">
    <property type="component" value="Unassembled WGS sequence"/>
</dbReference>
<evidence type="ECO:0000256" key="3">
    <source>
        <dbReference type="ARBA" id="ARBA00022605"/>
    </source>
</evidence>
<dbReference type="SUPFAM" id="SSF51366">
    <property type="entry name" value="Ribulose-phoshate binding barrel"/>
    <property type="match status" value="1"/>
</dbReference>
<dbReference type="RefSeq" id="WP_095510282.1">
    <property type="nucleotide sequence ID" value="NZ_MQWD01000001.1"/>
</dbReference>
<organism evidence="10 11">
    <name type="scientific">Rubrivirga marina</name>
    <dbReference type="NCBI Taxonomy" id="1196024"/>
    <lineage>
        <taxon>Bacteria</taxon>
        <taxon>Pseudomonadati</taxon>
        <taxon>Rhodothermota</taxon>
        <taxon>Rhodothermia</taxon>
        <taxon>Rhodothermales</taxon>
        <taxon>Rubricoccaceae</taxon>
        <taxon>Rubrivirga</taxon>
    </lineage>
</organism>